<name>A0A6J6RLA4_9ZZZZ</name>
<evidence type="ECO:0000313" key="2">
    <source>
        <dbReference type="EMBL" id="CAB5019786.1"/>
    </source>
</evidence>
<organism evidence="1">
    <name type="scientific">freshwater metagenome</name>
    <dbReference type="NCBI Taxonomy" id="449393"/>
    <lineage>
        <taxon>unclassified sequences</taxon>
        <taxon>metagenomes</taxon>
        <taxon>ecological metagenomes</taxon>
    </lineage>
</organism>
<dbReference type="EMBL" id="CAEZYK010000034">
    <property type="protein sequence ID" value="CAB4722675.1"/>
    <property type="molecule type" value="Genomic_DNA"/>
</dbReference>
<dbReference type="AlphaFoldDB" id="A0A6J6RLA4"/>
<evidence type="ECO:0000313" key="1">
    <source>
        <dbReference type="EMBL" id="CAB4722675.1"/>
    </source>
</evidence>
<proteinExistence type="predicted"/>
<sequence>MLGGGTDVDVDLVESVEMPERQDEGVAVARVLDRVPVVHVVRAARGRSGRDDLRVPLRIHLGDRNVVHDVPRLHGHAERVHLFDDVVEHGGAHRTAQLREVLARHVLVDDHDVVPAGEQQEVVRVGAEAAHRPHQRPIELALLEAPVDQRRDVAVREEGGEVRRRLGRPPDRDAVGVEDRRVGAQGAERRQFERRRHVVLRTGRAGV</sequence>
<protein>
    <submittedName>
        <fullName evidence="1">Unannotated protein</fullName>
    </submittedName>
</protein>
<gene>
    <name evidence="1" type="ORF">UFOPK2683_00751</name>
    <name evidence="2" type="ORF">UFOPK4121_00578</name>
</gene>
<reference evidence="1" key="1">
    <citation type="submission" date="2020-05" db="EMBL/GenBank/DDBJ databases">
        <authorList>
            <person name="Chiriac C."/>
            <person name="Salcher M."/>
            <person name="Ghai R."/>
            <person name="Kavagutti S V."/>
        </authorList>
    </citation>
    <scope>NUCLEOTIDE SEQUENCE</scope>
</reference>
<dbReference type="EMBL" id="CAFBPQ010000012">
    <property type="protein sequence ID" value="CAB5019786.1"/>
    <property type="molecule type" value="Genomic_DNA"/>
</dbReference>
<accession>A0A6J6RLA4</accession>